<keyword evidence="8 10" id="KW-0472">Membrane</keyword>
<sequence>MAKATFSPGAPGARRYGQPAAKPKSGSIWAMYKRMFFHVRSHWLLLAAAFFCMIAVSLLEFAIPRLSQYTIDVIIPDKRYGALVWIGAGVLGTAVLLGVFHFLSSMLMASVGQRAVYDIRSEMYRHIQKLDIEFFDRNRTGDLMSRVTNDVNMLQQLVSSGMMSLVTDWFTFVAVAAYMLWINWQLTLIVLLTFPVMIATTHFFGKRMRAAFKKVQETVAEVSSHLQDTLSSIRLIKSFSNEAFEADRFAVRSRTNMDANLNAVKIRASFEPFIDFMLFLGLAAVLIVGAMHTMDGKMTIGTIVAFMAYLRLLQNPIRRFSRTINTIQQSAAAYERIVDILGTRPQVTDAPDAIELTDVKGRVSFHNVGFAYHGGLPVLRNFDFEIEAGRITAIVGSSGAGKSTITHLMTRFYDPQEGTVSIDGKRLTGVTLKSLRGNMGIVSQDIVLLNGTIRENIVYGKPDATDEEVVFAARAASAHDFIMSFPQGYDSPIGERGVKLSGGQKQRISIARAILKNPRLIILDEATSSLDTESEKSIQDALAYLLEGRTCLVIAHRLSTIQKADRIYVLDKGEIIESGTHQSLLRQQGKYAQLYELQFPQKEAADGPDEMSAAPRRSERGR</sequence>
<evidence type="ECO:0000256" key="5">
    <source>
        <dbReference type="ARBA" id="ARBA00022741"/>
    </source>
</evidence>
<dbReference type="GO" id="GO:0005524">
    <property type="term" value="F:ATP binding"/>
    <property type="evidence" value="ECO:0007669"/>
    <property type="project" value="UniProtKB-KW"/>
</dbReference>
<evidence type="ECO:0000313" key="13">
    <source>
        <dbReference type="EMBL" id="MBD2868271.1"/>
    </source>
</evidence>
<dbReference type="FunFam" id="1.20.1560.10:FF:000011">
    <property type="entry name" value="Multidrug ABC transporter ATP-binding protein"/>
    <property type="match status" value="1"/>
</dbReference>
<dbReference type="PROSITE" id="PS50893">
    <property type="entry name" value="ABC_TRANSPORTER_2"/>
    <property type="match status" value="1"/>
</dbReference>
<evidence type="ECO:0000256" key="2">
    <source>
        <dbReference type="ARBA" id="ARBA00022448"/>
    </source>
</evidence>
<keyword evidence="5" id="KW-0547">Nucleotide-binding</keyword>
<dbReference type="SUPFAM" id="SSF90123">
    <property type="entry name" value="ABC transporter transmembrane region"/>
    <property type="match status" value="1"/>
</dbReference>
<dbReference type="InterPro" id="IPR027417">
    <property type="entry name" value="P-loop_NTPase"/>
</dbReference>
<evidence type="ECO:0000256" key="10">
    <source>
        <dbReference type="SAM" id="Phobius"/>
    </source>
</evidence>
<dbReference type="PANTHER" id="PTHR43394:SF1">
    <property type="entry name" value="ATP-BINDING CASSETTE SUB-FAMILY B MEMBER 10, MITOCHONDRIAL"/>
    <property type="match status" value="1"/>
</dbReference>
<reference evidence="13" key="1">
    <citation type="submission" date="2020-09" db="EMBL/GenBank/DDBJ databases">
        <title>A novel bacterium of genus Paenibacillus, isolated from South China Sea.</title>
        <authorList>
            <person name="Huang H."/>
            <person name="Mo K."/>
            <person name="Hu Y."/>
        </authorList>
    </citation>
    <scope>NUCLEOTIDE SEQUENCE</scope>
    <source>
        <strain evidence="13">IB182493</strain>
    </source>
</reference>
<feature type="transmembrane region" description="Helical" evidence="10">
    <location>
        <begin position="83"/>
        <end position="104"/>
    </location>
</feature>
<dbReference type="CDD" id="cd07346">
    <property type="entry name" value="ABC_6TM_exporters"/>
    <property type="match status" value="1"/>
</dbReference>
<gene>
    <name evidence="13" type="ORF">IDH41_06775</name>
</gene>
<evidence type="ECO:0000256" key="7">
    <source>
        <dbReference type="ARBA" id="ARBA00022989"/>
    </source>
</evidence>
<dbReference type="InterPro" id="IPR017871">
    <property type="entry name" value="ABC_transporter-like_CS"/>
</dbReference>
<dbReference type="EMBL" id="JACXIY010000008">
    <property type="protein sequence ID" value="MBD2868271.1"/>
    <property type="molecule type" value="Genomic_DNA"/>
</dbReference>
<dbReference type="FunFam" id="3.40.50.300:FF:000287">
    <property type="entry name" value="Multidrug ABC transporter ATP-binding protein"/>
    <property type="match status" value="1"/>
</dbReference>
<evidence type="ECO:0000256" key="6">
    <source>
        <dbReference type="ARBA" id="ARBA00022840"/>
    </source>
</evidence>
<evidence type="ECO:0000313" key="14">
    <source>
        <dbReference type="Proteomes" id="UP000632125"/>
    </source>
</evidence>
<feature type="transmembrane region" description="Helical" evidence="10">
    <location>
        <begin position="43"/>
        <end position="63"/>
    </location>
</feature>
<dbReference type="InterPro" id="IPR011527">
    <property type="entry name" value="ABC1_TM_dom"/>
</dbReference>
<feature type="transmembrane region" description="Helical" evidence="10">
    <location>
        <begin position="162"/>
        <end position="181"/>
    </location>
</feature>
<name>A0A927CLX8_9BACL</name>
<evidence type="ECO:0000256" key="3">
    <source>
        <dbReference type="ARBA" id="ARBA00022475"/>
    </source>
</evidence>
<accession>A0A927CLX8</accession>
<keyword evidence="2" id="KW-0813">Transport</keyword>
<proteinExistence type="predicted"/>
<dbReference type="RefSeq" id="WP_190859442.1">
    <property type="nucleotide sequence ID" value="NZ_JACXIY010000008.1"/>
</dbReference>
<dbReference type="InterPro" id="IPR003439">
    <property type="entry name" value="ABC_transporter-like_ATP-bd"/>
</dbReference>
<feature type="domain" description="ABC transmembrane type-1" evidence="12">
    <location>
        <begin position="47"/>
        <end position="329"/>
    </location>
</feature>
<dbReference type="GO" id="GO:0005886">
    <property type="term" value="C:plasma membrane"/>
    <property type="evidence" value="ECO:0007669"/>
    <property type="project" value="UniProtKB-SubCell"/>
</dbReference>
<dbReference type="PROSITE" id="PS50929">
    <property type="entry name" value="ABC_TM1F"/>
    <property type="match status" value="1"/>
</dbReference>
<keyword evidence="4 10" id="KW-0812">Transmembrane</keyword>
<dbReference type="InterPro" id="IPR039421">
    <property type="entry name" value="Type_1_exporter"/>
</dbReference>
<keyword evidence="3" id="KW-1003">Cell membrane</keyword>
<evidence type="ECO:0000259" key="11">
    <source>
        <dbReference type="PROSITE" id="PS50893"/>
    </source>
</evidence>
<dbReference type="InterPro" id="IPR003593">
    <property type="entry name" value="AAA+_ATPase"/>
</dbReference>
<protein>
    <submittedName>
        <fullName evidence="13">ABC transporter ATP-binding protein</fullName>
    </submittedName>
</protein>
<feature type="transmembrane region" description="Helical" evidence="10">
    <location>
        <begin position="273"/>
        <end position="292"/>
    </location>
</feature>
<dbReference type="SMART" id="SM00382">
    <property type="entry name" value="AAA"/>
    <property type="match status" value="1"/>
</dbReference>
<dbReference type="PANTHER" id="PTHR43394">
    <property type="entry name" value="ATP-DEPENDENT PERMEASE MDL1, MITOCHONDRIAL"/>
    <property type="match status" value="1"/>
</dbReference>
<comment type="caution">
    <text evidence="13">The sequence shown here is derived from an EMBL/GenBank/DDBJ whole genome shotgun (WGS) entry which is preliminary data.</text>
</comment>
<keyword evidence="6 13" id="KW-0067">ATP-binding</keyword>
<organism evidence="13 14">
    <name type="scientific">Paenibacillus arenilitoris</name>
    <dbReference type="NCBI Taxonomy" id="2772299"/>
    <lineage>
        <taxon>Bacteria</taxon>
        <taxon>Bacillati</taxon>
        <taxon>Bacillota</taxon>
        <taxon>Bacilli</taxon>
        <taxon>Bacillales</taxon>
        <taxon>Paenibacillaceae</taxon>
        <taxon>Paenibacillus</taxon>
    </lineage>
</organism>
<feature type="domain" description="ABC transporter" evidence="11">
    <location>
        <begin position="363"/>
        <end position="597"/>
    </location>
</feature>
<comment type="subcellular location">
    <subcellularLocation>
        <location evidence="1">Cell membrane</location>
        <topology evidence="1">Multi-pass membrane protein</topology>
    </subcellularLocation>
</comment>
<feature type="region of interest" description="Disordered" evidence="9">
    <location>
        <begin position="600"/>
        <end position="622"/>
    </location>
</feature>
<dbReference type="InterPro" id="IPR036640">
    <property type="entry name" value="ABC1_TM_sf"/>
</dbReference>
<dbReference type="PROSITE" id="PS00211">
    <property type="entry name" value="ABC_TRANSPORTER_1"/>
    <property type="match status" value="1"/>
</dbReference>
<dbReference type="SUPFAM" id="SSF52540">
    <property type="entry name" value="P-loop containing nucleoside triphosphate hydrolases"/>
    <property type="match status" value="1"/>
</dbReference>
<dbReference type="Pfam" id="PF00005">
    <property type="entry name" value="ABC_tran"/>
    <property type="match status" value="1"/>
</dbReference>
<evidence type="ECO:0000256" key="9">
    <source>
        <dbReference type="SAM" id="MobiDB-lite"/>
    </source>
</evidence>
<keyword evidence="14" id="KW-1185">Reference proteome</keyword>
<dbReference type="Pfam" id="PF00664">
    <property type="entry name" value="ABC_membrane"/>
    <property type="match status" value="1"/>
</dbReference>
<evidence type="ECO:0000256" key="4">
    <source>
        <dbReference type="ARBA" id="ARBA00022692"/>
    </source>
</evidence>
<dbReference type="AlphaFoldDB" id="A0A927CLX8"/>
<keyword evidence="7 10" id="KW-1133">Transmembrane helix</keyword>
<evidence type="ECO:0000259" key="12">
    <source>
        <dbReference type="PROSITE" id="PS50929"/>
    </source>
</evidence>
<dbReference type="Gene3D" id="1.20.1560.10">
    <property type="entry name" value="ABC transporter type 1, transmembrane domain"/>
    <property type="match status" value="1"/>
</dbReference>
<evidence type="ECO:0000256" key="1">
    <source>
        <dbReference type="ARBA" id="ARBA00004651"/>
    </source>
</evidence>
<dbReference type="GO" id="GO:0016887">
    <property type="term" value="F:ATP hydrolysis activity"/>
    <property type="evidence" value="ECO:0007669"/>
    <property type="project" value="InterPro"/>
</dbReference>
<dbReference type="GO" id="GO:0015421">
    <property type="term" value="F:ABC-type oligopeptide transporter activity"/>
    <property type="evidence" value="ECO:0007669"/>
    <property type="project" value="TreeGrafter"/>
</dbReference>
<dbReference type="Gene3D" id="3.40.50.300">
    <property type="entry name" value="P-loop containing nucleotide triphosphate hydrolases"/>
    <property type="match status" value="1"/>
</dbReference>
<dbReference type="Proteomes" id="UP000632125">
    <property type="component" value="Unassembled WGS sequence"/>
</dbReference>
<feature type="transmembrane region" description="Helical" evidence="10">
    <location>
        <begin position="187"/>
        <end position="205"/>
    </location>
</feature>
<feature type="region of interest" description="Disordered" evidence="9">
    <location>
        <begin position="1"/>
        <end position="22"/>
    </location>
</feature>
<evidence type="ECO:0000256" key="8">
    <source>
        <dbReference type="ARBA" id="ARBA00023136"/>
    </source>
</evidence>